<keyword evidence="2" id="KW-0677">Repeat</keyword>
<evidence type="ECO:0000256" key="3">
    <source>
        <dbReference type="PROSITE-ProRule" id="PRU00221"/>
    </source>
</evidence>
<feature type="compositionally biased region" description="Polar residues" evidence="4">
    <location>
        <begin position="1"/>
        <end position="14"/>
    </location>
</feature>
<dbReference type="Proteomes" id="UP001197093">
    <property type="component" value="Unassembled WGS sequence"/>
</dbReference>
<dbReference type="InterPro" id="IPR036322">
    <property type="entry name" value="WD40_repeat_dom_sf"/>
</dbReference>
<dbReference type="Pfam" id="PF00400">
    <property type="entry name" value="WD40"/>
    <property type="match status" value="3"/>
</dbReference>
<gene>
    <name evidence="5" type="ORF">NEMBOFW57_000909</name>
</gene>
<name>A0AAD4F136_9PEZI</name>
<feature type="compositionally biased region" description="Basic and acidic residues" evidence="4">
    <location>
        <begin position="16"/>
        <end position="25"/>
    </location>
</feature>
<dbReference type="AlphaFoldDB" id="A0AAD4F136"/>
<keyword evidence="6" id="KW-1185">Reference proteome</keyword>
<evidence type="ECO:0000256" key="4">
    <source>
        <dbReference type="SAM" id="MobiDB-lite"/>
    </source>
</evidence>
<accession>A0AAD4F136</accession>
<feature type="repeat" description="WD" evidence="3">
    <location>
        <begin position="24"/>
        <end position="65"/>
    </location>
</feature>
<keyword evidence="1 3" id="KW-0853">WD repeat</keyword>
<reference evidence="5" key="1">
    <citation type="submission" date="2023-02" db="EMBL/GenBank/DDBJ databases">
        <authorList>
            <person name="Palmer J.M."/>
        </authorList>
    </citation>
    <scope>NUCLEOTIDE SEQUENCE</scope>
    <source>
        <strain evidence="5">FW57</strain>
    </source>
</reference>
<dbReference type="SUPFAM" id="SSF50978">
    <property type="entry name" value="WD40 repeat-like"/>
    <property type="match status" value="1"/>
</dbReference>
<dbReference type="InterPro" id="IPR015943">
    <property type="entry name" value="WD40/YVTN_repeat-like_dom_sf"/>
</dbReference>
<evidence type="ECO:0000256" key="2">
    <source>
        <dbReference type="ARBA" id="ARBA00022737"/>
    </source>
</evidence>
<evidence type="ECO:0000256" key="1">
    <source>
        <dbReference type="ARBA" id="ARBA00022574"/>
    </source>
</evidence>
<dbReference type="InterPro" id="IPR020472">
    <property type="entry name" value="WD40_PAC1"/>
</dbReference>
<dbReference type="EMBL" id="JAHCVI010000001">
    <property type="protein sequence ID" value="KAG7290904.1"/>
    <property type="molecule type" value="Genomic_DNA"/>
</dbReference>
<dbReference type="PROSITE" id="PS50294">
    <property type="entry name" value="WD_REPEATS_REGION"/>
    <property type="match status" value="1"/>
</dbReference>
<dbReference type="SMART" id="SM00320">
    <property type="entry name" value="WD40"/>
    <property type="match status" value="6"/>
</dbReference>
<dbReference type="InterPro" id="IPR001680">
    <property type="entry name" value="WD40_rpt"/>
</dbReference>
<proteinExistence type="predicted"/>
<dbReference type="Gene3D" id="2.130.10.10">
    <property type="entry name" value="YVTN repeat-like/Quinoprotein amine dehydrogenase"/>
    <property type="match status" value="1"/>
</dbReference>
<dbReference type="PRINTS" id="PR00320">
    <property type="entry name" value="GPROTEINBRPT"/>
</dbReference>
<comment type="caution">
    <text evidence="5">The sequence shown here is derived from an EMBL/GenBank/DDBJ whole genome shotgun (WGS) entry which is preliminary data.</text>
</comment>
<sequence>MNKWKSTTATSAAKGQQDKEVEFPKGPEDTISALRWSPVSNHLAAASWDGRVYIYDATNTTSTDSIKGVAAITIGAPALDCDFSKDGTLAIGAAADKKIHVMDLNSSQTMTIEAHSAPVRAVRFVNVPSANGPIIASGSWDKTVRYWDMRQPQPIGTLQLPERVYAMDADGPLLAAATADNQLQLVNLHGNPLQVSRSVKSPLNHQTASVSVCPGGTRWAIGGIDGRAAAQVADEKDKSLDSLQFKCHREPSTSKKNHTDVYAVNAVCFSPAHKDVLATAGSDGTYSIWDVRTRSRLRSFPKVGAPVTAASFARDGMALAYATGYDWAKGYQHNTAGVERKIVVRCFDDALKK</sequence>
<feature type="repeat" description="WD" evidence="3">
    <location>
        <begin position="112"/>
        <end position="157"/>
    </location>
</feature>
<feature type="repeat" description="WD" evidence="3">
    <location>
        <begin position="264"/>
        <end position="299"/>
    </location>
</feature>
<feature type="region of interest" description="Disordered" evidence="4">
    <location>
        <begin position="1"/>
        <end position="25"/>
    </location>
</feature>
<evidence type="ECO:0008006" key="7">
    <source>
        <dbReference type="Google" id="ProtNLM"/>
    </source>
</evidence>
<dbReference type="PROSITE" id="PS50082">
    <property type="entry name" value="WD_REPEATS_2"/>
    <property type="match status" value="3"/>
</dbReference>
<organism evidence="5 6">
    <name type="scientific">Staphylotrichum longicolle</name>
    <dbReference type="NCBI Taxonomy" id="669026"/>
    <lineage>
        <taxon>Eukaryota</taxon>
        <taxon>Fungi</taxon>
        <taxon>Dikarya</taxon>
        <taxon>Ascomycota</taxon>
        <taxon>Pezizomycotina</taxon>
        <taxon>Sordariomycetes</taxon>
        <taxon>Sordariomycetidae</taxon>
        <taxon>Sordariales</taxon>
        <taxon>Chaetomiaceae</taxon>
        <taxon>Staphylotrichum</taxon>
    </lineage>
</organism>
<evidence type="ECO:0000313" key="5">
    <source>
        <dbReference type="EMBL" id="KAG7290904.1"/>
    </source>
</evidence>
<evidence type="ECO:0000313" key="6">
    <source>
        <dbReference type="Proteomes" id="UP001197093"/>
    </source>
</evidence>
<dbReference type="PANTHER" id="PTHR10971">
    <property type="entry name" value="MRNA EXPORT FACTOR AND BUB3"/>
    <property type="match status" value="1"/>
</dbReference>
<protein>
    <recommendedName>
        <fullName evidence="7">Poly(A)+ RNA export protein</fullName>
    </recommendedName>
</protein>